<dbReference type="GO" id="GO:0008081">
    <property type="term" value="F:phosphoric diester hydrolase activity"/>
    <property type="evidence" value="ECO:0007669"/>
    <property type="project" value="InterPro"/>
</dbReference>
<dbReference type="Gene3D" id="3.20.20.190">
    <property type="entry name" value="Phosphatidylinositol (PI) phosphodiesterase"/>
    <property type="match status" value="1"/>
</dbReference>
<dbReference type="EMBL" id="VCEB01007762">
    <property type="protein sequence ID" value="KAB0338680.1"/>
    <property type="molecule type" value="Genomic_DNA"/>
</dbReference>
<dbReference type="SUPFAM" id="SSF51695">
    <property type="entry name" value="PLC-like phosphodiesterases"/>
    <property type="match status" value="1"/>
</dbReference>
<evidence type="ECO:0000313" key="3">
    <source>
        <dbReference type="Proteomes" id="UP000326062"/>
    </source>
</evidence>
<dbReference type="AlphaFoldDB" id="A0A5N3UPV5"/>
<dbReference type="GO" id="GO:0006629">
    <property type="term" value="P:lipid metabolic process"/>
    <property type="evidence" value="ECO:0007669"/>
    <property type="project" value="InterPro"/>
</dbReference>
<dbReference type="InterPro" id="IPR017946">
    <property type="entry name" value="PLC-like_Pdiesterase_TIM-brl"/>
</dbReference>
<organism evidence="1 3">
    <name type="scientific">Muntiacus reevesi</name>
    <name type="common">Reeves' muntjac</name>
    <name type="synonym">Cervus reevesi</name>
    <dbReference type="NCBI Taxonomy" id="9886"/>
    <lineage>
        <taxon>Eukaryota</taxon>
        <taxon>Metazoa</taxon>
        <taxon>Chordata</taxon>
        <taxon>Craniata</taxon>
        <taxon>Vertebrata</taxon>
        <taxon>Euteleostomi</taxon>
        <taxon>Mammalia</taxon>
        <taxon>Eutheria</taxon>
        <taxon>Laurasiatheria</taxon>
        <taxon>Artiodactyla</taxon>
        <taxon>Ruminantia</taxon>
        <taxon>Pecora</taxon>
        <taxon>Cervidae</taxon>
        <taxon>Muntiacinae</taxon>
        <taxon>Muntiacus</taxon>
    </lineage>
</organism>
<protein>
    <submittedName>
        <fullName evidence="1">Uncharacterized protein</fullName>
    </submittedName>
</protein>
<dbReference type="EMBL" id="VCEB01007761">
    <property type="protein sequence ID" value="KAB0338683.1"/>
    <property type="molecule type" value="Genomic_DNA"/>
</dbReference>
<gene>
    <name evidence="2" type="ORF">FD755_025183</name>
    <name evidence="1" type="ORF">FD755_025184</name>
</gene>
<sequence>MSLCVRIPQPVCRVAVLGENTLTEILAWLENQPLEVVILTYRNFQGMMEDLHEYLMGCIKNISGDMLCPHGEVPILCQLWSQGQQVILSYKDETSMSQHEELWPSIPYWWGNQNSSPSLVPGRLFMTGINLTEKLEFVLVHPAWSLEKLTQWGLPYLCAWVRDQ</sequence>
<dbReference type="PANTHER" id="PTHR13593:SF24">
    <property type="entry name" value="PI-PLC X DOMAIN-CONTAINING PROTEIN 1"/>
    <property type="match status" value="1"/>
</dbReference>
<name>A0A5N3UPV5_MUNRE</name>
<dbReference type="Proteomes" id="UP000326062">
    <property type="component" value="Unassembled WGS sequence"/>
</dbReference>
<evidence type="ECO:0000313" key="2">
    <source>
        <dbReference type="EMBL" id="KAB0338683.1"/>
    </source>
</evidence>
<comment type="caution">
    <text evidence="1">The sequence shown here is derived from an EMBL/GenBank/DDBJ whole genome shotgun (WGS) entry which is preliminary data.</text>
</comment>
<proteinExistence type="predicted"/>
<keyword evidence="3" id="KW-1185">Reference proteome</keyword>
<dbReference type="InterPro" id="IPR051057">
    <property type="entry name" value="PI-PLC_domain"/>
</dbReference>
<evidence type="ECO:0000313" key="1">
    <source>
        <dbReference type="EMBL" id="KAB0338680.1"/>
    </source>
</evidence>
<dbReference type="PANTHER" id="PTHR13593">
    <property type="match status" value="1"/>
</dbReference>
<accession>A0A5N3UPV5</accession>
<reference evidence="1 3" key="1">
    <citation type="submission" date="2019-06" db="EMBL/GenBank/DDBJ databases">
        <title>Discovery of a novel chromosome fission-fusion reversal in muntjac.</title>
        <authorList>
            <person name="Mudd A.B."/>
            <person name="Bredeson J.V."/>
            <person name="Baum R."/>
            <person name="Hockemeyer D."/>
            <person name="Rokhsar D.S."/>
        </authorList>
    </citation>
    <scope>NUCLEOTIDE SEQUENCE [LARGE SCALE GENOMIC DNA]</scope>
    <source>
        <strain evidence="1">UCam_UCB_Mr</strain>
        <tissue evidence="1">Fibroblast cell line</tissue>
    </source>
</reference>